<accession>A0A0M4G6S0</accession>
<evidence type="ECO:0000313" key="2">
    <source>
        <dbReference type="Proteomes" id="UP000067625"/>
    </source>
</evidence>
<evidence type="ECO:0000313" key="1">
    <source>
        <dbReference type="EMBL" id="ALC80620.1"/>
    </source>
</evidence>
<reference evidence="2" key="1">
    <citation type="submission" date="2015-08" db="EMBL/GenBank/DDBJ databases">
        <title>Genome sequencing project for genomic taxonomy and phylogenomics of Bacillus-like bacteria.</title>
        <authorList>
            <person name="Liu B."/>
            <person name="Wang J."/>
            <person name="Zhu Y."/>
            <person name="Liu G."/>
            <person name="Chen Q."/>
            <person name="Chen Z."/>
            <person name="Lan J."/>
            <person name="Che J."/>
            <person name="Ge C."/>
            <person name="Shi H."/>
            <person name="Pan Z."/>
            <person name="Liu X."/>
        </authorList>
    </citation>
    <scope>NUCLEOTIDE SEQUENCE [LARGE SCALE GENOMIC DNA]</scope>
    <source>
        <strain evidence="2">FJAT-4402</strain>
    </source>
</reference>
<dbReference type="AlphaFoldDB" id="A0A0M4G6S0"/>
<protein>
    <submittedName>
        <fullName evidence="1">Uncharacterized protein</fullName>
    </submittedName>
</protein>
<keyword evidence="2" id="KW-1185">Reference proteome</keyword>
<reference evidence="1 2" key="2">
    <citation type="journal article" date="2016" name="Int. J. Syst. Evol. Microbiol.">
        <title>Bacillus gobiensis sp. nov., isolated from a soil sample.</title>
        <authorList>
            <person name="Liu B."/>
            <person name="Liu G.H."/>
            <person name="Cetin S."/>
            <person name="Schumann P."/>
            <person name="Pan Z.Z."/>
            <person name="Chen Q.Q."/>
        </authorList>
    </citation>
    <scope>NUCLEOTIDE SEQUENCE [LARGE SCALE GENOMIC DNA]</scope>
    <source>
        <strain evidence="1 2">FJAT-4402</strain>
    </source>
</reference>
<name>A0A0M4G6S0_9BACI</name>
<organism evidence="1 2">
    <name type="scientific">Bacillus gobiensis</name>
    <dbReference type="NCBI Taxonomy" id="1441095"/>
    <lineage>
        <taxon>Bacteria</taxon>
        <taxon>Bacillati</taxon>
        <taxon>Bacillota</taxon>
        <taxon>Bacilli</taxon>
        <taxon>Bacillales</taxon>
        <taxon>Bacillaceae</taxon>
        <taxon>Bacillus</taxon>
    </lineage>
</organism>
<gene>
    <name evidence="1" type="ORF">AM592_02750</name>
</gene>
<dbReference type="PATRIC" id="fig|1441095.3.peg.597"/>
<proteinExistence type="predicted"/>
<dbReference type="Proteomes" id="UP000067625">
    <property type="component" value="Chromosome"/>
</dbReference>
<dbReference type="STRING" id="1441095.AM592_02750"/>
<sequence length="68" mass="7899">MSKTTFLFISWTKRYTLIVLCSKFSSFTKLISMLWHNSNEVFVAENDQASQNPENGFLKQAISVYPLF</sequence>
<dbReference type="EMBL" id="CP012600">
    <property type="protein sequence ID" value="ALC80620.1"/>
    <property type="molecule type" value="Genomic_DNA"/>
</dbReference>